<evidence type="ECO:0000313" key="2">
    <source>
        <dbReference type="EMBL" id="KIO15004.1"/>
    </source>
</evidence>
<reference evidence="3" key="2">
    <citation type="submission" date="2015-01" db="EMBL/GenBank/DDBJ databases">
        <title>Evolutionary Origins and Diversification of the Mycorrhizal Mutualists.</title>
        <authorList>
            <consortium name="DOE Joint Genome Institute"/>
            <consortium name="Mycorrhizal Genomics Consortium"/>
            <person name="Kohler A."/>
            <person name="Kuo A."/>
            <person name="Nagy L.G."/>
            <person name="Floudas D."/>
            <person name="Copeland A."/>
            <person name="Barry K.W."/>
            <person name="Cichocki N."/>
            <person name="Veneault-Fourrey C."/>
            <person name="LaButti K."/>
            <person name="Lindquist E.A."/>
            <person name="Lipzen A."/>
            <person name="Lundell T."/>
            <person name="Morin E."/>
            <person name="Murat C."/>
            <person name="Riley R."/>
            <person name="Ohm R."/>
            <person name="Sun H."/>
            <person name="Tunlid A."/>
            <person name="Henrissat B."/>
            <person name="Grigoriev I.V."/>
            <person name="Hibbett D.S."/>
            <person name="Martin F."/>
        </authorList>
    </citation>
    <scope>NUCLEOTIDE SEQUENCE [LARGE SCALE GENOMIC DNA]</scope>
    <source>
        <strain evidence="3">Marx 270</strain>
    </source>
</reference>
<evidence type="ECO:0000313" key="3">
    <source>
        <dbReference type="Proteomes" id="UP000054217"/>
    </source>
</evidence>
<dbReference type="HOGENOM" id="CLU_004552_3_0_1"/>
<dbReference type="InParanoid" id="A0A0C3PZT6"/>
<feature type="non-terminal residue" evidence="2">
    <location>
        <position position="1"/>
    </location>
</feature>
<dbReference type="EMBL" id="KN831944">
    <property type="protein sequence ID" value="KIO15004.1"/>
    <property type="molecule type" value="Genomic_DNA"/>
</dbReference>
<sequence length="153" mass="16690">RFTNAYHWYTVLRIYSDEHIAALVHSFPSASEKQGSSQASDYLCTCCPLCFGGDLQRTGAAQDDLGCIVCLDACFTQKQTHNPHNSAANDPPNPTSTVFIPESDVKAMELFIGQQQSLPSSQYSLTQNQSKEDSLEDGMKVPTSVLDGCGESF</sequence>
<dbReference type="Proteomes" id="UP000054217">
    <property type="component" value="Unassembled WGS sequence"/>
</dbReference>
<proteinExistence type="predicted"/>
<dbReference type="OrthoDB" id="2666777at2759"/>
<dbReference type="AlphaFoldDB" id="A0A0C3PZT6"/>
<gene>
    <name evidence="2" type="ORF">M404DRAFT_118333</name>
</gene>
<evidence type="ECO:0000256" key="1">
    <source>
        <dbReference type="SAM" id="MobiDB-lite"/>
    </source>
</evidence>
<feature type="region of interest" description="Disordered" evidence="1">
    <location>
        <begin position="121"/>
        <end position="153"/>
    </location>
</feature>
<reference evidence="2 3" key="1">
    <citation type="submission" date="2014-04" db="EMBL/GenBank/DDBJ databases">
        <authorList>
            <consortium name="DOE Joint Genome Institute"/>
            <person name="Kuo A."/>
            <person name="Kohler A."/>
            <person name="Costa M.D."/>
            <person name="Nagy L.G."/>
            <person name="Floudas D."/>
            <person name="Copeland A."/>
            <person name="Barry K.W."/>
            <person name="Cichocki N."/>
            <person name="Veneault-Fourrey C."/>
            <person name="LaButti K."/>
            <person name="Lindquist E.A."/>
            <person name="Lipzen A."/>
            <person name="Lundell T."/>
            <person name="Morin E."/>
            <person name="Murat C."/>
            <person name="Sun H."/>
            <person name="Tunlid A."/>
            <person name="Henrissat B."/>
            <person name="Grigoriev I.V."/>
            <person name="Hibbett D.S."/>
            <person name="Martin F."/>
            <person name="Nordberg H.P."/>
            <person name="Cantor M.N."/>
            <person name="Hua S.X."/>
        </authorList>
    </citation>
    <scope>NUCLEOTIDE SEQUENCE [LARGE SCALE GENOMIC DNA]</scope>
    <source>
        <strain evidence="2 3">Marx 270</strain>
    </source>
</reference>
<organism evidence="2 3">
    <name type="scientific">Pisolithus tinctorius Marx 270</name>
    <dbReference type="NCBI Taxonomy" id="870435"/>
    <lineage>
        <taxon>Eukaryota</taxon>
        <taxon>Fungi</taxon>
        <taxon>Dikarya</taxon>
        <taxon>Basidiomycota</taxon>
        <taxon>Agaricomycotina</taxon>
        <taxon>Agaricomycetes</taxon>
        <taxon>Agaricomycetidae</taxon>
        <taxon>Boletales</taxon>
        <taxon>Sclerodermatineae</taxon>
        <taxon>Pisolithaceae</taxon>
        <taxon>Pisolithus</taxon>
    </lineage>
</organism>
<protein>
    <submittedName>
        <fullName evidence="2">Uncharacterized protein</fullName>
    </submittedName>
</protein>
<feature type="compositionally biased region" description="Basic and acidic residues" evidence="1">
    <location>
        <begin position="130"/>
        <end position="139"/>
    </location>
</feature>
<name>A0A0C3PZT6_PISTI</name>
<accession>A0A0C3PZT6</accession>
<keyword evidence="3" id="KW-1185">Reference proteome</keyword>
<dbReference type="STRING" id="870435.A0A0C3PZT6"/>